<keyword evidence="4" id="KW-1185">Reference proteome</keyword>
<comment type="caution">
    <text evidence="3">The sequence shown here is derived from an EMBL/GenBank/DDBJ whole genome shotgun (WGS) entry which is preliminary data.</text>
</comment>
<organism evidence="3 4">
    <name type="scientific">Panaeolus cyanescens</name>
    <dbReference type="NCBI Taxonomy" id="181874"/>
    <lineage>
        <taxon>Eukaryota</taxon>
        <taxon>Fungi</taxon>
        <taxon>Dikarya</taxon>
        <taxon>Basidiomycota</taxon>
        <taxon>Agaricomycotina</taxon>
        <taxon>Agaricomycetes</taxon>
        <taxon>Agaricomycetidae</taxon>
        <taxon>Agaricales</taxon>
        <taxon>Agaricineae</taxon>
        <taxon>Galeropsidaceae</taxon>
        <taxon>Panaeolus</taxon>
    </lineage>
</organism>
<evidence type="ECO:0000256" key="1">
    <source>
        <dbReference type="SAM" id="MobiDB-lite"/>
    </source>
</evidence>
<evidence type="ECO:0000259" key="2">
    <source>
        <dbReference type="Pfam" id="PF17667"/>
    </source>
</evidence>
<dbReference type="OrthoDB" id="2747778at2759"/>
<evidence type="ECO:0000313" key="3">
    <source>
        <dbReference type="EMBL" id="PPR06317.1"/>
    </source>
</evidence>
<dbReference type="InterPro" id="IPR040976">
    <property type="entry name" value="Pkinase_fungal"/>
</dbReference>
<name>A0A409YTG4_9AGAR</name>
<sequence length="763" mass="85691">MSELIHDSSILRRVNDAKSALLKELEQFVVPFLPSRVDNILKGCLTESQCEGFLRSKRQKVYKSSQWQIPENPSSEACLYEPIQDVIHAILVHFKLRDTRKVHNPNDEIIPVDDFAKITTPPNLFIAAAGPHFQRTLDDRHWSQCLSTVEIKAGDHLQGLDKLLTPSDHFARQTLTSQPTRSFVYSIVMTQQYAMLFCFDRVGAQYSEWIDYRKNPSQLVRLIYFVCNPDLKSLGIDETVVFKDGQLEFTMERDGQPVTITADPEPLFPPFGLWGRATVCWPVEDEKGDSYILKQQFVSVARTPEHEFLEDLQCKDDIDLRHIGMCAFGQKYGKISEARGMEEVPESFPDRFLYRILLEQHGDTIDVLEGKTRLDVVVALRDAILGHRALWEGSILHRDVSHMNILYKKKRDEGSPLGGVIIDCDLSVHIEREKGNHKVDINKGTRAFQSSTILLCQRTEEEVGHPLPNILHDHLDDLESFFWVLLYITRENVGPGEDENLFRDGLRVRDTFESDPDRAYNRKLAFLSASKFIALQAGWGAAVKALVINLATFFNKEHTKKLNDILGPAPRARSIEEILRGSRAHYTTVLKLFNTAIATIKKEMKNDTAQEPLVDNQDSDAPRRTRSGCRPNQQTAKTRLGNQSAAPKAAPPRTSFKRPRETGPETSTAASVLVPPQAPAAKRVRMLRDGEKRITRSASLKLKANGTVDARGNAGAGDEAGPSSSRSAGGRGRSTNSSKSVKTPRVGLRTSQRLARQSGLKPT</sequence>
<proteinExistence type="predicted"/>
<feature type="domain" description="Fungal-type protein kinase" evidence="2">
    <location>
        <begin position="138"/>
        <end position="313"/>
    </location>
</feature>
<dbReference type="InterPro" id="IPR011009">
    <property type="entry name" value="Kinase-like_dom_sf"/>
</dbReference>
<dbReference type="Pfam" id="PF17667">
    <property type="entry name" value="Pkinase_fungal"/>
    <property type="match status" value="2"/>
</dbReference>
<dbReference type="PANTHER" id="PTHR38248:SF2">
    <property type="entry name" value="FUNK1 11"/>
    <property type="match status" value="1"/>
</dbReference>
<dbReference type="Proteomes" id="UP000284842">
    <property type="component" value="Unassembled WGS sequence"/>
</dbReference>
<dbReference type="Gene3D" id="1.10.510.10">
    <property type="entry name" value="Transferase(Phosphotransferase) domain 1"/>
    <property type="match status" value="1"/>
</dbReference>
<dbReference type="PANTHER" id="PTHR38248">
    <property type="entry name" value="FUNK1 6"/>
    <property type="match status" value="1"/>
</dbReference>
<dbReference type="AlphaFoldDB" id="A0A409YTG4"/>
<dbReference type="EMBL" id="NHTK01000675">
    <property type="protein sequence ID" value="PPR06317.1"/>
    <property type="molecule type" value="Genomic_DNA"/>
</dbReference>
<evidence type="ECO:0000313" key="4">
    <source>
        <dbReference type="Proteomes" id="UP000284842"/>
    </source>
</evidence>
<feature type="region of interest" description="Disordered" evidence="1">
    <location>
        <begin position="608"/>
        <end position="680"/>
    </location>
</feature>
<reference evidence="3 4" key="1">
    <citation type="journal article" date="2018" name="Evol. Lett.">
        <title>Horizontal gene cluster transfer increased hallucinogenic mushroom diversity.</title>
        <authorList>
            <person name="Reynolds H.T."/>
            <person name="Vijayakumar V."/>
            <person name="Gluck-Thaler E."/>
            <person name="Korotkin H.B."/>
            <person name="Matheny P.B."/>
            <person name="Slot J.C."/>
        </authorList>
    </citation>
    <scope>NUCLEOTIDE SEQUENCE [LARGE SCALE GENOMIC DNA]</scope>
    <source>
        <strain evidence="3 4">2629</strain>
    </source>
</reference>
<dbReference type="InParanoid" id="A0A409YTG4"/>
<feature type="compositionally biased region" description="Polar residues" evidence="1">
    <location>
        <begin position="630"/>
        <end position="645"/>
    </location>
</feature>
<feature type="region of interest" description="Disordered" evidence="1">
    <location>
        <begin position="695"/>
        <end position="763"/>
    </location>
</feature>
<feature type="domain" description="Fungal-type protein kinase" evidence="2">
    <location>
        <begin position="348"/>
        <end position="488"/>
    </location>
</feature>
<gene>
    <name evidence="3" type="ORF">CVT24_001029</name>
</gene>
<protein>
    <recommendedName>
        <fullName evidence="2">Fungal-type protein kinase domain-containing protein</fullName>
    </recommendedName>
</protein>
<dbReference type="SUPFAM" id="SSF56112">
    <property type="entry name" value="Protein kinase-like (PK-like)"/>
    <property type="match status" value="1"/>
</dbReference>
<accession>A0A409YTG4</accession>
<feature type="compositionally biased region" description="Low complexity" evidence="1">
    <location>
        <begin position="723"/>
        <end position="738"/>
    </location>
</feature>
<dbReference type="STRING" id="181874.A0A409YTG4"/>